<dbReference type="GO" id="GO:0006412">
    <property type="term" value="P:translation"/>
    <property type="evidence" value="ECO:0000318"/>
    <property type="project" value="GO_Central"/>
</dbReference>
<dbReference type="GO" id="GO:0003735">
    <property type="term" value="F:structural constituent of ribosome"/>
    <property type="evidence" value="ECO:0000318"/>
    <property type="project" value="GO_Central"/>
</dbReference>
<accession>A0A3Q7EC97</accession>
<dbReference type="InterPro" id="IPR000235">
    <property type="entry name" value="Ribosomal_uS7"/>
</dbReference>
<dbReference type="Gramene" id="Solyc01g017183.1.1">
    <property type="protein sequence ID" value="Solyc01g017183.1.1"/>
    <property type="gene ID" value="Solyc01g017183.1"/>
</dbReference>
<dbReference type="EnsemblPlants" id="Solyc01g017183.1.1">
    <property type="protein sequence ID" value="Solyc01g017183.1.1"/>
    <property type="gene ID" value="Solyc01g017183.1"/>
</dbReference>
<keyword evidence="3" id="KW-0687">Ribonucleoprotein</keyword>
<reference evidence="5" key="2">
    <citation type="submission" date="2019-01" db="UniProtKB">
        <authorList>
            <consortium name="EnsemblPlants"/>
        </authorList>
    </citation>
    <scope>IDENTIFICATION</scope>
    <source>
        <strain evidence="5">cv. Heinz 1706</strain>
    </source>
</reference>
<dbReference type="Pfam" id="PF00177">
    <property type="entry name" value="Ribosomal_S7"/>
    <property type="match status" value="1"/>
</dbReference>
<dbReference type="OMA" id="WILISAR"/>
<dbReference type="InParanoid" id="A0A3Q7EC97"/>
<dbReference type="InterPro" id="IPR023798">
    <property type="entry name" value="Ribosomal_uS7_dom"/>
</dbReference>
<dbReference type="AlphaFoldDB" id="A0A3Q7EC97"/>
<dbReference type="GO" id="GO:0003729">
    <property type="term" value="F:mRNA binding"/>
    <property type="evidence" value="ECO:0000318"/>
    <property type="project" value="GO_Central"/>
</dbReference>
<evidence type="ECO:0000313" key="5">
    <source>
        <dbReference type="EnsemblPlants" id="Solyc01g017183.1.1"/>
    </source>
</evidence>
<feature type="domain" description="Small ribosomal subunit protein uS7" evidence="4">
    <location>
        <begin position="19"/>
        <end position="109"/>
    </location>
</feature>
<dbReference type="GO" id="GO:0005840">
    <property type="term" value="C:ribosome"/>
    <property type="evidence" value="ECO:0000318"/>
    <property type="project" value="GO_Central"/>
</dbReference>
<dbReference type="Gene3D" id="1.10.455.10">
    <property type="entry name" value="Ribosomal protein S7 domain"/>
    <property type="match status" value="1"/>
</dbReference>
<dbReference type="Proteomes" id="UP000004994">
    <property type="component" value="Chromosome 1"/>
</dbReference>
<keyword evidence="2" id="KW-0689">Ribosomal protein</keyword>
<organism evidence="5">
    <name type="scientific">Solanum lycopersicum</name>
    <name type="common">Tomato</name>
    <name type="synonym">Lycopersicon esculentum</name>
    <dbReference type="NCBI Taxonomy" id="4081"/>
    <lineage>
        <taxon>Eukaryota</taxon>
        <taxon>Viridiplantae</taxon>
        <taxon>Streptophyta</taxon>
        <taxon>Embryophyta</taxon>
        <taxon>Tracheophyta</taxon>
        <taxon>Spermatophyta</taxon>
        <taxon>Magnoliopsida</taxon>
        <taxon>eudicotyledons</taxon>
        <taxon>Gunneridae</taxon>
        <taxon>Pentapetalae</taxon>
        <taxon>asterids</taxon>
        <taxon>lamiids</taxon>
        <taxon>Solanales</taxon>
        <taxon>Solanaceae</taxon>
        <taxon>Solanoideae</taxon>
        <taxon>Solaneae</taxon>
        <taxon>Solanum</taxon>
        <taxon>Solanum subgen. Lycopersicon</taxon>
    </lineage>
</organism>
<evidence type="ECO:0000313" key="6">
    <source>
        <dbReference type="Proteomes" id="UP000004994"/>
    </source>
</evidence>
<name>A0A3Q7EC97_SOLLC</name>
<dbReference type="GO" id="GO:0019843">
    <property type="term" value="F:rRNA binding"/>
    <property type="evidence" value="ECO:0000318"/>
    <property type="project" value="GO_Central"/>
</dbReference>
<comment type="similarity">
    <text evidence="1">Belongs to the universal ribosomal protein uS7 family.</text>
</comment>
<dbReference type="SUPFAM" id="SSF47973">
    <property type="entry name" value="Ribosomal protein S7"/>
    <property type="match status" value="1"/>
</dbReference>
<evidence type="ECO:0000256" key="3">
    <source>
        <dbReference type="ARBA" id="ARBA00023274"/>
    </source>
</evidence>
<dbReference type="PIRSF" id="PIRSF002122">
    <property type="entry name" value="RPS7p_RPS7a_RPS5e_RPS7o"/>
    <property type="match status" value="1"/>
</dbReference>
<sequence>MSHRGTAEKLTAKSDPIYQTKPLSVLRQVIRRVTPIITLKGRRVGGSTHQIPIEIGSTQGKTLSILESRKRPCRNMAFKLSSELVDESKGSGDAICKKEETHRIVEEKRAFAHSR</sequence>
<keyword evidence="6" id="KW-1185">Reference proteome</keyword>
<evidence type="ECO:0000256" key="1">
    <source>
        <dbReference type="ARBA" id="ARBA00007151"/>
    </source>
</evidence>
<reference evidence="5" key="1">
    <citation type="journal article" date="2012" name="Nature">
        <title>The tomato genome sequence provides insights into fleshy fruit evolution.</title>
        <authorList>
            <consortium name="Tomato Genome Consortium"/>
        </authorList>
    </citation>
    <scope>NUCLEOTIDE SEQUENCE [LARGE SCALE GENOMIC DNA]</scope>
    <source>
        <strain evidence="5">cv. Heinz 1706</strain>
    </source>
</reference>
<dbReference type="GO" id="GO:1990904">
    <property type="term" value="C:ribonucleoprotein complex"/>
    <property type="evidence" value="ECO:0007669"/>
    <property type="project" value="UniProtKB-KW"/>
</dbReference>
<dbReference type="InterPro" id="IPR036823">
    <property type="entry name" value="Ribosomal_uS7_dom_sf"/>
</dbReference>
<dbReference type="STRING" id="4081.A0A3Q7EC97"/>
<protein>
    <recommendedName>
        <fullName evidence="4">Small ribosomal subunit protein uS7 domain-containing protein</fullName>
    </recommendedName>
</protein>
<evidence type="ECO:0000256" key="2">
    <source>
        <dbReference type="ARBA" id="ARBA00022980"/>
    </source>
</evidence>
<dbReference type="PANTHER" id="PTHR11205">
    <property type="entry name" value="RIBOSOMAL PROTEIN S7"/>
    <property type="match status" value="1"/>
</dbReference>
<evidence type="ECO:0000259" key="4">
    <source>
        <dbReference type="Pfam" id="PF00177"/>
    </source>
</evidence>
<dbReference type="SMR" id="A0A3Q7EC97"/>
<proteinExistence type="inferred from homology"/>
<dbReference type="PaxDb" id="4081-Solyc01g017190.1.1"/>